<proteinExistence type="predicted"/>
<dbReference type="EMBL" id="CP015506">
    <property type="protein sequence ID" value="AND42237.1"/>
    <property type="molecule type" value="Genomic_DNA"/>
</dbReference>
<feature type="transmembrane region" description="Helical" evidence="1">
    <location>
        <begin position="197"/>
        <end position="219"/>
    </location>
</feature>
<keyword evidence="1" id="KW-1133">Transmembrane helix</keyword>
<dbReference type="STRING" id="1196031.A361_24840"/>
<gene>
    <name evidence="2" type="ORF">A361_24840</name>
</gene>
<dbReference type="Proteomes" id="UP000077856">
    <property type="component" value="Chromosome"/>
</dbReference>
<evidence type="ECO:0008006" key="4">
    <source>
        <dbReference type="Google" id="ProtNLM"/>
    </source>
</evidence>
<organism evidence="2 3">
    <name type="scientific">Cytobacillus oceanisediminis 2691</name>
    <dbReference type="NCBI Taxonomy" id="1196031"/>
    <lineage>
        <taxon>Bacteria</taxon>
        <taxon>Bacillati</taxon>
        <taxon>Bacillota</taxon>
        <taxon>Bacilli</taxon>
        <taxon>Bacillales</taxon>
        <taxon>Bacillaceae</taxon>
        <taxon>Cytobacillus</taxon>
    </lineage>
</organism>
<keyword evidence="1" id="KW-0812">Transmembrane</keyword>
<reference evidence="2 3" key="1">
    <citation type="submission" date="2016-04" db="EMBL/GenBank/DDBJ databases">
        <title>Complete genome sequence of Bacillus oceanisediminis strain 2691.</title>
        <authorList>
            <person name="Jeong H."/>
            <person name="Kim H.J."/>
            <person name="Lee D.-W."/>
        </authorList>
    </citation>
    <scope>NUCLEOTIDE SEQUENCE [LARGE SCALE GENOMIC DNA]</scope>
    <source>
        <strain evidence="2 3">2691</strain>
    </source>
</reference>
<feature type="transmembrane region" description="Helical" evidence="1">
    <location>
        <begin position="15"/>
        <end position="34"/>
    </location>
</feature>
<evidence type="ECO:0000313" key="3">
    <source>
        <dbReference type="Proteomes" id="UP000077856"/>
    </source>
</evidence>
<accession>A0A160MG15</accession>
<dbReference type="KEGG" id="bon:A361_24840"/>
<evidence type="ECO:0000313" key="2">
    <source>
        <dbReference type="EMBL" id="AND42237.1"/>
    </source>
</evidence>
<evidence type="ECO:0000256" key="1">
    <source>
        <dbReference type="SAM" id="Phobius"/>
    </source>
</evidence>
<keyword evidence="1" id="KW-0472">Membrane</keyword>
<dbReference type="RefSeq" id="WP_019380797.1">
    <property type="nucleotide sequence ID" value="NZ_CP015506.1"/>
</dbReference>
<protein>
    <recommendedName>
        <fullName evidence="4">Polysaccharide chain length determinant N-terminal domain-containing protein</fullName>
    </recommendedName>
</protein>
<sequence>MKDIPIRILNRIKRFWLIFLIVPIITGGLAYLFAQNAQSSYTATSEIMLGNFQKEGLTHQELMKDQMPNEAFLEKLSNQTGIDLDVKYLLSNLTVSPKAGRVLTFSISGNDSSKVEEEAQKVTDAFLKMSEDTYNQQKNLLTSQIDKVEAAETDSESQIDKEKFLFDLKGRMIDLTPTELNKEVSVATQATSPVRDALLGVIVGLLVSFALPIIPEFFIRNEEN</sequence>
<dbReference type="AlphaFoldDB" id="A0A160MG15"/>
<name>A0A160MG15_9BACI</name>
<dbReference type="eggNOG" id="COG3206">
    <property type="taxonomic scope" value="Bacteria"/>
</dbReference>